<dbReference type="EMBL" id="MN175499">
    <property type="protein sequence ID" value="QID06582.1"/>
    <property type="molecule type" value="Genomic_DNA"/>
</dbReference>
<dbReference type="Gene3D" id="2.130.10.10">
    <property type="entry name" value="YVTN repeat-like/Quinoprotein amine dehydrogenase"/>
    <property type="match status" value="2"/>
</dbReference>
<keyword evidence="3" id="KW-0677">Repeat</keyword>
<protein>
    <submittedName>
        <fullName evidence="5">WD40 domain-containing protein</fullName>
    </submittedName>
</protein>
<evidence type="ECO:0000256" key="2">
    <source>
        <dbReference type="ARBA" id="ARBA00022574"/>
    </source>
</evidence>
<dbReference type="Gene3D" id="3.30.710.10">
    <property type="entry name" value="Potassium Channel Kv1.1, Chain A"/>
    <property type="match status" value="1"/>
</dbReference>
<reference evidence="5" key="1">
    <citation type="submission" date="2019-07" db="EMBL/GenBank/DDBJ databases">
        <title>The discovery of a new lineage B mimivirus raises questions about particles surface fibrils.</title>
        <authorList>
            <person name="Silva L.K.S."/>
            <person name="Rodrigues R.A.L."/>
            <person name="Andrade A.C.S.P."/>
            <person name="Hikida H."/>
            <person name="Andreani J."/>
            <person name="Levasseur A."/>
            <person name="La Scola B."/>
            <person name="Abrahao J.S."/>
        </authorList>
    </citation>
    <scope>NUCLEOTIDE SEQUENCE</scope>
    <source>
        <strain evidence="5">B60</strain>
    </source>
</reference>
<dbReference type="InterPro" id="IPR011333">
    <property type="entry name" value="SKP1/BTB/POZ_sf"/>
</dbReference>
<accession>A0A6G6ACM6</accession>
<sequence length="514" mass="60585">MDFKILKKDLEDKLFTDLTLVLFDGDNTLTIDVHKIVLYSSCVYFRKLFTFDRTVEKIIRINVPNVYISRDIIRSFYDKVWDEQMKCFIQICEPDLACTKYPEWKYNILSHKCNDFFGLDVDFNKIYFLQVPNENFNELLDFVDLLGYDDESIQLLVNNFPPDYDLTNLSRELLLGILEKLKLCCFAALDNNNEIKIWNNGSNDKLKKMIYNFDRKNKIYCTPDESKIIRANYYSIQYININEQKPIIFPNKKEYVNIAKNINFVYISADKSTLVTVHEDYTKIWNTETGILINTLPLNWDMFYASISSKGNYIVVHKYNNAREIWDCKNGKILSVFDKNNNKWYETSYISLITSYDISLHAFRVDNCYHYNNMCFSPDDSEIAIVHERNVKIFNLISGELKKSHKIHYNDEIDKLIYSPGGDKIMYYIIGRKIKIWNLSTNDLLESKYGVDTAYFSPDGKHIIYASKNNVYLWDIQTDEITTSFKSDCDIVDLCLMPTLNKDLINNIEKFIKN</sequence>
<dbReference type="PANTHER" id="PTHR22847:SF637">
    <property type="entry name" value="WD REPEAT DOMAIN 5B"/>
    <property type="match status" value="1"/>
</dbReference>
<dbReference type="PANTHER" id="PTHR22847">
    <property type="entry name" value="WD40 REPEAT PROTEIN"/>
    <property type="match status" value="1"/>
</dbReference>
<proteinExistence type="inferred from homology"/>
<evidence type="ECO:0000256" key="1">
    <source>
        <dbReference type="ARBA" id="ARBA00006497"/>
    </source>
</evidence>
<dbReference type="InterPro" id="IPR015943">
    <property type="entry name" value="WD40/YVTN_repeat-like_dom_sf"/>
</dbReference>
<dbReference type="SUPFAM" id="SSF54695">
    <property type="entry name" value="POZ domain"/>
    <property type="match status" value="1"/>
</dbReference>
<evidence type="ECO:0000256" key="3">
    <source>
        <dbReference type="ARBA" id="ARBA00022737"/>
    </source>
</evidence>
<dbReference type="InterPro" id="IPR036322">
    <property type="entry name" value="WD40_repeat_dom_sf"/>
</dbReference>
<dbReference type="PROSITE" id="PS50097">
    <property type="entry name" value="BTB"/>
    <property type="match status" value="1"/>
</dbReference>
<dbReference type="Pfam" id="PF00651">
    <property type="entry name" value="BTB"/>
    <property type="match status" value="1"/>
</dbReference>
<dbReference type="CDD" id="cd18186">
    <property type="entry name" value="BTB_POZ_ZBTB_KLHL-like"/>
    <property type="match status" value="1"/>
</dbReference>
<comment type="similarity">
    <text evidence="1">Belongs to the mimivirus BTB/WD family.</text>
</comment>
<keyword evidence="2" id="KW-0853">WD repeat</keyword>
<feature type="domain" description="BTB" evidence="4">
    <location>
        <begin position="16"/>
        <end position="78"/>
    </location>
</feature>
<name>A0A6G6ACM6_9VIRU</name>
<dbReference type="SUPFAM" id="SSF50978">
    <property type="entry name" value="WD40 repeat-like"/>
    <property type="match status" value="1"/>
</dbReference>
<evidence type="ECO:0000313" key="5">
    <source>
        <dbReference type="EMBL" id="QID06582.1"/>
    </source>
</evidence>
<evidence type="ECO:0000259" key="4">
    <source>
        <dbReference type="PROSITE" id="PS50097"/>
    </source>
</evidence>
<dbReference type="InterPro" id="IPR000210">
    <property type="entry name" value="BTB/POZ_dom"/>
</dbReference>
<organism evidence="5">
    <name type="scientific">Borely moumouvirus</name>
    <dbReference type="NCBI Taxonomy" id="2712067"/>
    <lineage>
        <taxon>Viruses</taxon>
        <taxon>Varidnaviria</taxon>
        <taxon>Bamfordvirae</taxon>
        <taxon>Nucleocytoviricota</taxon>
        <taxon>Megaviricetes</taxon>
        <taxon>Imitervirales</taxon>
        <taxon>Mimiviridae</taxon>
        <taxon>Megamimivirinae</taxon>
        <taxon>Moumouvirus</taxon>
    </lineage>
</organism>